<protein>
    <submittedName>
        <fullName evidence="5">Predicted transcriptional regulator of N-Acetylglucosamine utilization, GntR family</fullName>
    </submittedName>
</protein>
<dbReference type="Gene3D" id="1.10.10.10">
    <property type="entry name" value="Winged helix-like DNA-binding domain superfamily/Winged helix DNA-binding domain"/>
    <property type="match status" value="1"/>
</dbReference>
<dbReference type="PROSITE" id="PS50949">
    <property type="entry name" value="HTH_GNTR"/>
    <property type="match status" value="1"/>
</dbReference>
<dbReference type="InterPro" id="IPR000524">
    <property type="entry name" value="Tscrpt_reg_HTH_GntR"/>
</dbReference>
<evidence type="ECO:0000256" key="3">
    <source>
        <dbReference type="ARBA" id="ARBA00023163"/>
    </source>
</evidence>
<dbReference type="GO" id="GO:0003700">
    <property type="term" value="F:DNA-binding transcription factor activity"/>
    <property type="evidence" value="ECO:0007669"/>
    <property type="project" value="InterPro"/>
</dbReference>
<dbReference type="PANTHER" id="PTHR44846:SF1">
    <property type="entry name" value="MANNOSYL-D-GLYCERATE TRANSPORT_METABOLISM SYSTEM REPRESSOR MNGR-RELATED"/>
    <property type="match status" value="1"/>
</dbReference>
<name>A0A1K2I661_9LACO</name>
<dbReference type="SMART" id="SM00345">
    <property type="entry name" value="HTH_GNTR"/>
    <property type="match status" value="1"/>
</dbReference>
<evidence type="ECO:0000259" key="4">
    <source>
        <dbReference type="PROSITE" id="PS50949"/>
    </source>
</evidence>
<dbReference type="Pfam" id="PF00392">
    <property type="entry name" value="GntR"/>
    <property type="match status" value="1"/>
</dbReference>
<dbReference type="Pfam" id="PF07702">
    <property type="entry name" value="UTRA"/>
    <property type="match status" value="1"/>
</dbReference>
<dbReference type="InterPro" id="IPR050679">
    <property type="entry name" value="Bact_HTH_transcr_reg"/>
</dbReference>
<dbReference type="PANTHER" id="PTHR44846">
    <property type="entry name" value="MANNOSYL-D-GLYCERATE TRANSPORT/METABOLISM SYSTEM REPRESSOR MNGR-RELATED"/>
    <property type="match status" value="1"/>
</dbReference>
<reference evidence="5" key="1">
    <citation type="submission" date="2016-11" db="EMBL/GenBank/DDBJ databases">
        <authorList>
            <person name="Jaros S."/>
            <person name="Januszkiewicz K."/>
            <person name="Wedrychowicz H."/>
        </authorList>
    </citation>
    <scope>NUCLEOTIDE SEQUENCE</scope>
    <source>
        <strain evidence="5">ACA-DC 565</strain>
    </source>
</reference>
<dbReference type="GO" id="GO:0003677">
    <property type="term" value="F:DNA binding"/>
    <property type="evidence" value="ECO:0007669"/>
    <property type="project" value="UniProtKB-KW"/>
</dbReference>
<accession>A0A1K2I661</accession>
<dbReference type="InterPro" id="IPR036390">
    <property type="entry name" value="WH_DNA-bd_sf"/>
</dbReference>
<proteinExistence type="predicted"/>
<dbReference type="EMBL" id="LT634362">
    <property type="protein sequence ID" value="SFZ87238.1"/>
    <property type="molecule type" value="Genomic_DNA"/>
</dbReference>
<evidence type="ECO:0000256" key="1">
    <source>
        <dbReference type="ARBA" id="ARBA00023015"/>
    </source>
</evidence>
<dbReference type="GO" id="GO:0045892">
    <property type="term" value="P:negative regulation of DNA-templated transcription"/>
    <property type="evidence" value="ECO:0007669"/>
    <property type="project" value="TreeGrafter"/>
</dbReference>
<dbReference type="PRINTS" id="PR00035">
    <property type="entry name" value="HTHGNTR"/>
</dbReference>
<feature type="domain" description="HTH gntR-type" evidence="4">
    <location>
        <begin position="3"/>
        <end position="71"/>
    </location>
</feature>
<evidence type="ECO:0000313" key="5">
    <source>
        <dbReference type="EMBL" id="SFZ87238.1"/>
    </source>
</evidence>
<dbReference type="InterPro" id="IPR011663">
    <property type="entry name" value="UTRA"/>
</dbReference>
<gene>
    <name evidence="5" type="ORF">LREN565_0351</name>
</gene>
<dbReference type="FunFam" id="1.10.10.10:FF:000079">
    <property type="entry name" value="GntR family transcriptional regulator"/>
    <property type="match status" value="1"/>
</dbReference>
<dbReference type="CDD" id="cd07377">
    <property type="entry name" value="WHTH_GntR"/>
    <property type="match status" value="1"/>
</dbReference>
<sequence>METPVYIQIHNAIKRDIETGKWAIGDRIPSERKLAVVFGVSRMTLRQAIQTLVDEGILERRIGAGTYVANQKVQEKMSGVTSFTDIMLAQGKTPSSKTVSYHLANPSLSEKEKLKLADGEQVLRMERIRYADNVPISFEVATVPETLVQQFSKAEVTSSLYRTLERKAGLTLGGAEQTITAQTASERIAEFLAIKRGAPILRLRQRSFLKDGRPFEYVRTQYVGSRFEFYLER</sequence>
<keyword evidence="1" id="KW-0805">Transcription regulation</keyword>
<dbReference type="SUPFAM" id="SSF46785">
    <property type="entry name" value="Winged helix' DNA-binding domain"/>
    <property type="match status" value="1"/>
</dbReference>
<dbReference type="AlphaFoldDB" id="A0A1K2I661"/>
<dbReference type="InterPro" id="IPR028978">
    <property type="entry name" value="Chorismate_lyase_/UTRA_dom_sf"/>
</dbReference>
<dbReference type="InterPro" id="IPR036388">
    <property type="entry name" value="WH-like_DNA-bd_sf"/>
</dbReference>
<keyword evidence="2" id="KW-0238">DNA-binding</keyword>
<organism evidence="5">
    <name type="scientific">Loigolactobacillus rennini</name>
    <dbReference type="NCBI Taxonomy" id="238013"/>
    <lineage>
        <taxon>Bacteria</taxon>
        <taxon>Bacillati</taxon>
        <taxon>Bacillota</taxon>
        <taxon>Bacilli</taxon>
        <taxon>Lactobacillales</taxon>
        <taxon>Lactobacillaceae</taxon>
        <taxon>Loigolactobacillus</taxon>
    </lineage>
</organism>
<dbReference type="SMART" id="SM00866">
    <property type="entry name" value="UTRA"/>
    <property type="match status" value="1"/>
</dbReference>
<dbReference type="SUPFAM" id="SSF64288">
    <property type="entry name" value="Chorismate lyase-like"/>
    <property type="match status" value="1"/>
</dbReference>
<keyword evidence="3" id="KW-0804">Transcription</keyword>
<dbReference type="Gene3D" id="3.40.1410.10">
    <property type="entry name" value="Chorismate lyase-like"/>
    <property type="match status" value="1"/>
</dbReference>
<evidence type="ECO:0000256" key="2">
    <source>
        <dbReference type="ARBA" id="ARBA00023125"/>
    </source>
</evidence>